<evidence type="ECO:0000313" key="3">
    <source>
        <dbReference type="Proteomes" id="UP001250662"/>
    </source>
</evidence>
<evidence type="ECO:0000313" key="2">
    <source>
        <dbReference type="EMBL" id="MDT0621948.1"/>
    </source>
</evidence>
<gene>
    <name evidence="2" type="ORF">RM520_09930</name>
</gene>
<dbReference type="Proteomes" id="UP001250662">
    <property type="component" value="Unassembled WGS sequence"/>
</dbReference>
<dbReference type="InterPro" id="IPR019619">
    <property type="entry name" value="DUF2490"/>
</dbReference>
<feature type="chain" id="PRO_5045646602" evidence="1">
    <location>
        <begin position="18"/>
        <end position="238"/>
    </location>
</feature>
<keyword evidence="3" id="KW-1185">Reference proteome</keyword>
<evidence type="ECO:0000256" key="1">
    <source>
        <dbReference type="SAM" id="SignalP"/>
    </source>
</evidence>
<comment type="caution">
    <text evidence="2">The sequence shown here is derived from an EMBL/GenBank/DDBJ whole genome shotgun (WGS) entry which is preliminary data.</text>
</comment>
<dbReference type="RefSeq" id="WP_311387916.1">
    <property type="nucleotide sequence ID" value="NZ_JAVRHU010000002.1"/>
</dbReference>
<accession>A0ABU3BIG8</accession>
<sequence length="238" mass="28673">MKRVIVFCFLISFLANSQETGEDETGIWYMYFGMNKISERFSLHTEAQFRYYETSDNFNQLLLRTGLNYHINPNAMITGGYAFINTDPNFEDNRLIFDDIIDDDIRIKEHRIFEQFILKNKVWELLFEHRYRLEQRFITVAEKDDFDYENKTEHRARYRIQMTLPLTNTFFLNFYDELFINLQDNLFGQNRLYGAIGAHITDNSSLQLGWLRNQFSSAVFNRFQIGFFFNPDLRKKKK</sequence>
<keyword evidence="1" id="KW-0732">Signal</keyword>
<dbReference type="EMBL" id="JAVRHU010000002">
    <property type="protein sequence ID" value="MDT0621948.1"/>
    <property type="molecule type" value="Genomic_DNA"/>
</dbReference>
<name>A0ABU3BIG8_9FLAO</name>
<dbReference type="Pfam" id="PF10677">
    <property type="entry name" value="DUF2490"/>
    <property type="match status" value="1"/>
</dbReference>
<reference evidence="2 3" key="1">
    <citation type="submission" date="2023-09" db="EMBL/GenBank/DDBJ databases">
        <authorList>
            <person name="Rey-Velasco X."/>
        </authorList>
    </citation>
    <scope>NUCLEOTIDE SEQUENCE [LARGE SCALE GENOMIC DNA]</scope>
    <source>
        <strain evidence="2 3">P007</strain>
    </source>
</reference>
<protein>
    <submittedName>
        <fullName evidence="2">DUF2490 domain-containing protein</fullName>
    </submittedName>
</protein>
<proteinExistence type="predicted"/>
<organism evidence="2 3">
    <name type="scientific">Croceitalea vernalis</name>
    <dbReference type="NCBI Taxonomy" id="3075599"/>
    <lineage>
        <taxon>Bacteria</taxon>
        <taxon>Pseudomonadati</taxon>
        <taxon>Bacteroidota</taxon>
        <taxon>Flavobacteriia</taxon>
        <taxon>Flavobacteriales</taxon>
        <taxon>Flavobacteriaceae</taxon>
        <taxon>Croceitalea</taxon>
    </lineage>
</organism>
<feature type="signal peptide" evidence="1">
    <location>
        <begin position="1"/>
        <end position="17"/>
    </location>
</feature>